<dbReference type="InterPro" id="IPR024344">
    <property type="entry name" value="MDMPI_metal-binding"/>
</dbReference>
<comment type="caution">
    <text evidence="2">The sequence shown here is derived from an EMBL/GenBank/DDBJ whole genome shotgun (WGS) entry which is preliminary data.</text>
</comment>
<organism evidence="2 3">
    <name type="scientific">Actinoplanes aureus</name>
    <dbReference type="NCBI Taxonomy" id="2792083"/>
    <lineage>
        <taxon>Bacteria</taxon>
        <taxon>Bacillati</taxon>
        <taxon>Actinomycetota</taxon>
        <taxon>Actinomycetes</taxon>
        <taxon>Micromonosporales</taxon>
        <taxon>Micromonosporaceae</taxon>
        <taxon>Actinoplanes</taxon>
    </lineage>
</organism>
<reference evidence="2" key="1">
    <citation type="submission" date="2020-11" db="EMBL/GenBank/DDBJ databases">
        <title>Isolation and identification of active actinomycetes.</title>
        <authorList>
            <person name="Sun X."/>
        </authorList>
    </citation>
    <scope>NUCLEOTIDE SEQUENCE</scope>
    <source>
        <strain evidence="2">NEAU-A11</strain>
    </source>
</reference>
<evidence type="ECO:0000313" key="3">
    <source>
        <dbReference type="Proteomes" id="UP000598146"/>
    </source>
</evidence>
<gene>
    <name evidence="2" type="ORF">I4J89_23555</name>
</gene>
<dbReference type="Pfam" id="PF11716">
    <property type="entry name" value="MDMPI_N"/>
    <property type="match status" value="1"/>
</dbReference>
<evidence type="ECO:0000313" key="2">
    <source>
        <dbReference type="EMBL" id="MBG0564429.1"/>
    </source>
</evidence>
<name>A0A931C6Q3_9ACTN</name>
<sequence length="194" mass="20854">MHTITDDLRAADAAAVRATVDLVRRVTEADLTRPTPCAGWDLATLLAHMTEQHRGFAAAARGSGAGQAPATDPLQEYPEAAHDVIAAFAVEDVLDRAFYLPEFGRPILGRMAIGFHLVDFVVHGWDVARSIDTLYQPDADILTSTLEIVRAVPDGPERLAPESPFRPALPVPPGADALTEILLLLGRDPARPLP</sequence>
<dbReference type="GO" id="GO:0046872">
    <property type="term" value="F:metal ion binding"/>
    <property type="evidence" value="ECO:0007669"/>
    <property type="project" value="InterPro"/>
</dbReference>
<dbReference type="EMBL" id="JADQTO010000011">
    <property type="protein sequence ID" value="MBG0564429.1"/>
    <property type="molecule type" value="Genomic_DNA"/>
</dbReference>
<dbReference type="NCBIfam" id="TIGR03086">
    <property type="entry name" value="TIGR03086 family metal-binding protein"/>
    <property type="match status" value="1"/>
</dbReference>
<dbReference type="NCBIfam" id="TIGR03083">
    <property type="entry name" value="maleylpyruvate isomerase family mycothiol-dependent enzyme"/>
    <property type="match status" value="1"/>
</dbReference>
<protein>
    <submittedName>
        <fullName evidence="2">TIGR03086 family protein</fullName>
    </submittedName>
</protein>
<accession>A0A931C6Q3</accession>
<dbReference type="Proteomes" id="UP000598146">
    <property type="component" value="Unassembled WGS sequence"/>
</dbReference>
<dbReference type="InterPro" id="IPR017520">
    <property type="entry name" value="CHP03086"/>
</dbReference>
<dbReference type="InterPro" id="IPR034660">
    <property type="entry name" value="DinB/YfiT-like"/>
</dbReference>
<proteinExistence type="predicted"/>
<dbReference type="RefSeq" id="WP_196416210.1">
    <property type="nucleotide sequence ID" value="NZ_JADQTO010000011.1"/>
</dbReference>
<evidence type="ECO:0000259" key="1">
    <source>
        <dbReference type="Pfam" id="PF11716"/>
    </source>
</evidence>
<dbReference type="InterPro" id="IPR017517">
    <property type="entry name" value="Maleyloyr_isom"/>
</dbReference>
<feature type="domain" description="Mycothiol-dependent maleylpyruvate isomerase metal-binding" evidence="1">
    <location>
        <begin position="14"/>
        <end position="93"/>
    </location>
</feature>
<dbReference type="AlphaFoldDB" id="A0A931C6Q3"/>
<dbReference type="Gene3D" id="1.20.120.450">
    <property type="entry name" value="dinb family like domain"/>
    <property type="match status" value="1"/>
</dbReference>
<dbReference type="SUPFAM" id="SSF109854">
    <property type="entry name" value="DinB/YfiT-like putative metalloenzymes"/>
    <property type="match status" value="1"/>
</dbReference>
<keyword evidence="3" id="KW-1185">Reference proteome</keyword>